<dbReference type="OrthoDB" id="594879at2"/>
<dbReference type="Pfam" id="PF11738">
    <property type="entry name" value="DUF3298"/>
    <property type="match status" value="1"/>
</dbReference>
<name>A0A0C2IGZ7_9PSED</name>
<dbReference type="Gene3D" id="3.90.640.20">
    <property type="entry name" value="Heat-shock cognate protein, ATPase"/>
    <property type="match status" value="1"/>
</dbReference>
<dbReference type="Proteomes" id="UP000031535">
    <property type="component" value="Unassembled WGS sequence"/>
</dbReference>
<keyword evidence="3" id="KW-1185">Reference proteome</keyword>
<dbReference type="PATRIC" id="fig|226910.6.peg.2119"/>
<gene>
    <name evidence="2" type="ORF">UCMB321_2132</name>
</gene>
<evidence type="ECO:0000313" key="3">
    <source>
        <dbReference type="Proteomes" id="UP000031535"/>
    </source>
</evidence>
<reference evidence="2 3" key="1">
    <citation type="submission" date="2015-01" db="EMBL/GenBank/DDBJ databases">
        <title>Complete genome of Pseudomonas batumici UCM B-321 producer of the batumin antibiotic with strong antistaphilococcal and potential anticancer activity.</title>
        <authorList>
            <person name="Klochko V.V."/>
            <person name="Zelena L.B."/>
            <person name="Elena K.A."/>
            <person name="Reva O.N."/>
        </authorList>
    </citation>
    <scope>NUCLEOTIDE SEQUENCE [LARGE SCALE GENOMIC DNA]</scope>
    <source>
        <strain evidence="2 3">UCM B-321</strain>
    </source>
</reference>
<dbReference type="InterPro" id="IPR021729">
    <property type="entry name" value="DUF3298"/>
</dbReference>
<evidence type="ECO:0000259" key="1">
    <source>
        <dbReference type="Pfam" id="PF11738"/>
    </source>
</evidence>
<dbReference type="EMBL" id="JXDG01000022">
    <property type="protein sequence ID" value="KIH84132.1"/>
    <property type="molecule type" value="Genomic_DNA"/>
</dbReference>
<evidence type="ECO:0000313" key="2">
    <source>
        <dbReference type="EMBL" id="KIH84132.1"/>
    </source>
</evidence>
<comment type="caution">
    <text evidence="2">The sequence shown here is derived from an EMBL/GenBank/DDBJ whole genome shotgun (WGS) entry which is preliminary data.</text>
</comment>
<dbReference type="InterPro" id="IPR037126">
    <property type="entry name" value="PdaC/RsiV-like_sf"/>
</dbReference>
<accession>A0A0C2IGZ7</accession>
<dbReference type="AlphaFoldDB" id="A0A0C2IGZ7"/>
<sequence length="88" mass="9930">MGTAWKDFLTDRSYEVIEKKADGAQVERKQVERVATNIHDWTLTQDGLLITINPYAVLAYAFGTTEVIIPWRDLKPFLAPNAPIPAQT</sequence>
<feature type="domain" description="DUF3298" evidence="1">
    <location>
        <begin position="31"/>
        <end position="71"/>
    </location>
</feature>
<protein>
    <recommendedName>
        <fullName evidence="1">DUF3298 domain-containing protein</fullName>
    </recommendedName>
</protein>
<organism evidence="2 3">
    <name type="scientific">Pseudomonas batumici</name>
    <dbReference type="NCBI Taxonomy" id="226910"/>
    <lineage>
        <taxon>Bacteria</taxon>
        <taxon>Pseudomonadati</taxon>
        <taxon>Pseudomonadota</taxon>
        <taxon>Gammaproteobacteria</taxon>
        <taxon>Pseudomonadales</taxon>
        <taxon>Pseudomonadaceae</taxon>
        <taxon>Pseudomonas</taxon>
    </lineage>
</organism>
<proteinExistence type="predicted"/>